<evidence type="ECO:0000256" key="1">
    <source>
        <dbReference type="SAM" id="MobiDB-lite"/>
    </source>
</evidence>
<organism evidence="3 4">
    <name type="scientific">Candidatus Schekmanbacteria bacterium RIFCSPLOWO2_12_FULL_38_15</name>
    <dbReference type="NCBI Taxonomy" id="1817883"/>
    <lineage>
        <taxon>Bacteria</taxon>
        <taxon>Candidatus Schekmaniibacteriota</taxon>
    </lineage>
</organism>
<feature type="signal peptide" evidence="2">
    <location>
        <begin position="1"/>
        <end position="25"/>
    </location>
</feature>
<evidence type="ECO:0000313" key="4">
    <source>
        <dbReference type="Proteomes" id="UP000178082"/>
    </source>
</evidence>
<dbReference type="EMBL" id="MGDI01000033">
    <property type="protein sequence ID" value="OGL52045.1"/>
    <property type="molecule type" value="Genomic_DNA"/>
</dbReference>
<keyword evidence="2" id="KW-0732">Signal</keyword>
<accession>A0A1F7SE50</accession>
<feature type="region of interest" description="Disordered" evidence="1">
    <location>
        <begin position="32"/>
        <end position="56"/>
    </location>
</feature>
<sequence length="162" mass="17602">MKSLRLLMIIAIALTLVFAVSYSFAEEKKEAEKAATSEKAEAPKAEKAVEKKAKKPKVPTVKGEVVSVDENSIVIKGAKGEETKLELNKDTAFKKGKKDITLQDIKAGEKVKVEYSEAEGKMTAKLIKVSAEKGKEKAKAKDDAAKEEAPKAEPAKTEPEKK</sequence>
<evidence type="ECO:0000313" key="3">
    <source>
        <dbReference type="EMBL" id="OGL52045.1"/>
    </source>
</evidence>
<comment type="caution">
    <text evidence="3">The sequence shown here is derived from an EMBL/GenBank/DDBJ whole genome shotgun (WGS) entry which is preliminary data.</text>
</comment>
<gene>
    <name evidence="3" type="ORF">A3G31_06370</name>
</gene>
<name>A0A1F7SE50_9BACT</name>
<feature type="compositionally biased region" description="Basic and acidic residues" evidence="1">
    <location>
        <begin position="32"/>
        <end position="51"/>
    </location>
</feature>
<dbReference type="AlphaFoldDB" id="A0A1F7SE50"/>
<reference evidence="3 4" key="1">
    <citation type="journal article" date="2016" name="Nat. Commun.">
        <title>Thousands of microbial genomes shed light on interconnected biogeochemical processes in an aquifer system.</title>
        <authorList>
            <person name="Anantharaman K."/>
            <person name="Brown C.T."/>
            <person name="Hug L.A."/>
            <person name="Sharon I."/>
            <person name="Castelle C.J."/>
            <person name="Probst A.J."/>
            <person name="Thomas B.C."/>
            <person name="Singh A."/>
            <person name="Wilkins M.J."/>
            <person name="Karaoz U."/>
            <person name="Brodie E.L."/>
            <person name="Williams K.H."/>
            <person name="Hubbard S.S."/>
            <person name="Banfield J.F."/>
        </authorList>
    </citation>
    <scope>NUCLEOTIDE SEQUENCE [LARGE SCALE GENOMIC DNA]</scope>
</reference>
<proteinExistence type="predicted"/>
<protein>
    <submittedName>
        <fullName evidence="3">Uncharacterized protein</fullName>
    </submittedName>
</protein>
<dbReference type="Proteomes" id="UP000178082">
    <property type="component" value="Unassembled WGS sequence"/>
</dbReference>
<evidence type="ECO:0000256" key="2">
    <source>
        <dbReference type="SAM" id="SignalP"/>
    </source>
</evidence>
<feature type="chain" id="PRO_5009532340" evidence="2">
    <location>
        <begin position="26"/>
        <end position="162"/>
    </location>
</feature>
<feature type="region of interest" description="Disordered" evidence="1">
    <location>
        <begin position="130"/>
        <end position="162"/>
    </location>
</feature>